<dbReference type="NCBIfam" id="TIGR00254">
    <property type="entry name" value="GGDEF"/>
    <property type="match status" value="1"/>
</dbReference>
<dbReference type="GO" id="GO:0043709">
    <property type="term" value="P:cell adhesion involved in single-species biofilm formation"/>
    <property type="evidence" value="ECO:0007669"/>
    <property type="project" value="TreeGrafter"/>
</dbReference>
<comment type="catalytic activity">
    <reaction evidence="2">
        <text>2 GTP = 3',3'-c-di-GMP + 2 diphosphate</text>
        <dbReference type="Rhea" id="RHEA:24898"/>
        <dbReference type="ChEBI" id="CHEBI:33019"/>
        <dbReference type="ChEBI" id="CHEBI:37565"/>
        <dbReference type="ChEBI" id="CHEBI:58805"/>
        <dbReference type="EC" id="2.7.7.65"/>
    </reaction>
</comment>
<feature type="transmembrane region" description="Helical" evidence="3">
    <location>
        <begin position="148"/>
        <end position="166"/>
    </location>
</feature>
<dbReference type="SUPFAM" id="SSF55073">
    <property type="entry name" value="Nucleotide cyclase"/>
    <property type="match status" value="1"/>
</dbReference>
<name>A0A4Y8RRI6_9HYPH</name>
<feature type="transmembrane region" description="Helical" evidence="3">
    <location>
        <begin position="65"/>
        <end position="86"/>
    </location>
</feature>
<reference evidence="5 6" key="1">
    <citation type="submission" date="2019-03" db="EMBL/GenBank/DDBJ databases">
        <title>Jiella endophytica sp. nov., a novel endophytic bacterium isolated from root of Ficus microcarpa Linn. f.</title>
        <authorList>
            <person name="Tuo L."/>
        </authorList>
    </citation>
    <scope>NUCLEOTIDE SEQUENCE [LARGE SCALE GENOMIC DNA]</scope>
    <source>
        <strain evidence="5 6">CBS5Q-3</strain>
    </source>
</reference>
<dbReference type="Pfam" id="PF00990">
    <property type="entry name" value="GGDEF"/>
    <property type="match status" value="1"/>
</dbReference>
<dbReference type="Gene3D" id="3.30.70.270">
    <property type="match status" value="1"/>
</dbReference>
<dbReference type="GO" id="GO:0005886">
    <property type="term" value="C:plasma membrane"/>
    <property type="evidence" value="ECO:0007669"/>
    <property type="project" value="TreeGrafter"/>
</dbReference>
<feature type="transmembrane region" description="Helical" evidence="3">
    <location>
        <begin position="123"/>
        <end position="141"/>
    </location>
</feature>
<dbReference type="EC" id="2.7.7.65" evidence="1"/>
<keyword evidence="3" id="KW-0812">Transmembrane</keyword>
<dbReference type="EMBL" id="SOZD01000002">
    <property type="protein sequence ID" value="TFF25307.1"/>
    <property type="molecule type" value="Genomic_DNA"/>
</dbReference>
<evidence type="ECO:0000259" key="4">
    <source>
        <dbReference type="PROSITE" id="PS50887"/>
    </source>
</evidence>
<keyword evidence="3" id="KW-1133">Transmembrane helix</keyword>
<sequence length="420" mass="46247">MQPQQIEQLIADRGYRYAFPPEIEATYRGYRLHFRKRLARALLIPTLVCYNIFLIVDFLLLPQTFWISAALHVFVVSPIVALSLLGLHDGPHATLRSFCVALGPLAMIVQVMAVYALNGTPAAAHYQYLAIFVLIYMNLLFRLEYDEAVIASSFAATIYVGTLIATEASLPVLAIGIMAVGAACYMSLSGNRQMQRDARHGFLRRMQDKFRIEQAQTAAERDALTGLFNRRRLTRVFDDLAGRPSGVQTAALMIDVDHFKRFNDENGHLSGDLCLKRIATLLLTLVRSDEDLVVRFGGEEFLVLMTRTGHLDALRIAERIRGEVEALGILHADGETCVTVSIGVTAGTLGSDIEDDLIAGADAALYDAKQAGRNRVWPRPLAATRKALAKGLEGNEGEGVRNTVENLQPFGDEMADVAVV</sequence>
<dbReference type="PROSITE" id="PS50887">
    <property type="entry name" value="GGDEF"/>
    <property type="match status" value="1"/>
</dbReference>
<dbReference type="InterPro" id="IPR043128">
    <property type="entry name" value="Rev_trsase/Diguanyl_cyclase"/>
</dbReference>
<feature type="domain" description="GGDEF" evidence="4">
    <location>
        <begin position="247"/>
        <end position="381"/>
    </location>
</feature>
<evidence type="ECO:0000313" key="6">
    <source>
        <dbReference type="Proteomes" id="UP000298179"/>
    </source>
</evidence>
<dbReference type="SMART" id="SM00267">
    <property type="entry name" value="GGDEF"/>
    <property type="match status" value="1"/>
</dbReference>
<dbReference type="InterPro" id="IPR050469">
    <property type="entry name" value="Diguanylate_Cyclase"/>
</dbReference>
<dbReference type="InterPro" id="IPR029787">
    <property type="entry name" value="Nucleotide_cyclase"/>
</dbReference>
<evidence type="ECO:0000256" key="2">
    <source>
        <dbReference type="ARBA" id="ARBA00034247"/>
    </source>
</evidence>
<dbReference type="InterPro" id="IPR000160">
    <property type="entry name" value="GGDEF_dom"/>
</dbReference>
<dbReference type="CDD" id="cd01949">
    <property type="entry name" value="GGDEF"/>
    <property type="match status" value="1"/>
</dbReference>
<organism evidence="5 6">
    <name type="scientific">Jiella endophytica</name>
    <dbReference type="NCBI Taxonomy" id="2558362"/>
    <lineage>
        <taxon>Bacteria</taxon>
        <taxon>Pseudomonadati</taxon>
        <taxon>Pseudomonadota</taxon>
        <taxon>Alphaproteobacteria</taxon>
        <taxon>Hyphomicrobiales</taxon>
        <taxon>Aurantimonadaceae</taxon>
        <taxon>Jiella</taxon>
    </lineage>
</organism>
<feature type="transmembrane region" description="Helical" evidence="3">
    <location>
        <begin position="38"/>
        <end position="59"/>
    </location>
</feature>
<accession>A0A4Y8RRI6</accession>
<dbReference type="GO" id="GO:0052621">
    <property type="term" value="F:diguanylate cyclase activity"/>
    <property type="evidence" value="ECO:0007669"/>
    <property type="project" value="UniProtKB-EC"/>
</dbReference>
<feature type="transmembrane region" description="Helical" evidence="3">
    <location>
        <begin position="172"/>
        <end position="190"/>
    </location>
</feature>
<dbReference type="FunFam" id="3.30.70.270:FF:000001">
    <property type="entry name" value="Diguanylate cyclase domain protein"/>
    <property type="match status" value="1"/>
</dbReference>
<dbReference type="AlphaFoldDB" id="A0A4Y8RRI6"/>
<dbReference type="GO" id="GO:1902201">
    <property type="term" value="P:negative regulation of bacterial-type flagellum-dependent cell motility"/>
    <property type="evidence" value="ECO:0007669"/>
    <property type="project" value="TreeGrafter"/>
</dbReference>
<dbReference type="PANTHER" id="PTHR45138:SF9">
    <property type="entry name" value="DIGUANYLATE CYCLASE DGCM-RELATED"/>
    <property type="match status" value="1"/>
</dbReference>
<proteinExistence type="predicted"/>
<dbReference type="Proteomes" id="UP000298179">
    <property type="component" value="Unassembled WGS sequence"/>
</dbReference>
<dbReference type="PANTHER" id="PTHR45138">
    <property type="entry name" value="REGULATORY COMPONENTS OF SENSORY TRANSDUCTION SYSTEM"/>
    <property type="match status" value="1"/>
</dbReference>
<dbReference type="OrthoDB" id="9812260at2"/>
<evidence type="ECO:0000256" key="1">
    <source>
        <dbReference type="ARBA" id="ARBA00012528"/>
    </source>
</evidence>
<dbReference type="RefSeq" id="WP_134761477.1">
    <property type="nucleotide sequence ID" value="NZ_SOZD01000002.1"/>
</dbReference>
<gene>
    <name evidence="5" type="ORF">E3C22_08060</name>
</gene>
<keyword evidence="3" id="KW-0472">Membrane</keyword>
<keyword evidence="6" id="KW-1185">Reference proteome</keyword>
<evidence type="ECO:0000313" key="5">
    <source>
        <dbReference type="EMBL" id="TFF25307.1"/>
    </source>
</evidence>
<protein>
    <recommendedName>
        <fullName evidence="1">diguanylate cyclase</fullName>
        <ecNumber evidence="1">2.7.7.65</ecNumber>
    </recommendedName>
</protein>
<evidence type="ECO:0000256" key="3">
    <source>
        <dbReference type="SAM" id="Phobius"/>
    </source>
</evidence>
<feature type="transmembrane region" description="Helical" evidence="3">
    <location>
        <begin position="98"/>
        <end position="117"/>
    </location>
</feature>
<comment type="caution">
    <text evidence="5">The sequence shown here is derived from an EMBL/GenBank/DDBJ whole genome shotgun (WGS) entry which is preliminary data.</text>
</comment>